<gene>
    <name evidence="17" type="ORF">D8779_14175</name>
</gene>
<evidence type="ECO:0000256" key="1">
    <source>
        <dbReference type="ARBA" id="ARBA00000085"/>
    </source>
</evidence>
<feature type="region of interest" description="Disordered" evidence="13">
    <location>
        <begin position="722"/>
        <end position="744"/>
    </location>
</feature>
<dbReference type="EC" id="2.7.13.3" evidence="2"/>
<dbReference type="GO" id="GO:0005737">
    <property type="term" value="C:cytoplasm"/>
    <property type="evidence" value="ECO:0007669"/>
    <property type="project" value="InterPro"/>
</dbReference>
<evidence type="ECO:0000256" key="9">
    <source>
        <dbReference type="ARBA" id="ARBA00022840"/>
    </source>
</evidence>
<dbReference type="PRINTS" id="PR00344">
    <property type="entry name" value="BCTRLSENSOR"/>
</dbReference>
<dbReference type="GO" id="GO:0005524">
    <property type="term" value="F:ATP binding"/>
    <property type="evidence" value="ECO:0007669"/>
    <property type="project" value="UniProtKB-KW"/>
</dbReference>
<dbReference type="Proteomes" id="UP000307541">
    <property type="component" value="Unassembled WGS sequence"/>
</dbReference>
<organism evidence="17 18">
    <name type="scientific">Pseudomonas leptonychotis</name>
    <dbReference type="NCBI Taxonomy" id="2448482"/>
    <lineage>
        <taxon>Bacteria</taxon>
        <taxon>Pseudomonadati</taxon>
        <taxon>Pseudomonadota</taxon>
        <taxon>Gammaproteobacteria</taxon>
        <taxon>Pseudomonadales</taxon>
        <taxon>Pseudomonadaceae</taxon>
        <taxon>Pseudomonas</taxon>
    </lineage>
</organism>
<evidence type="ECO:0000256" key="10">
    <source>
        <dbReference type="ARBA" id="ARBA00023012"/>
    </source>
</evidence>
<dbReference type="InterPro" id="IPR005467">
    <property type="entry name" value="His_kinase_dom"/>
</dbReference>
<evidence type="ECO:0000256" key="11">
    <source>
        <dbReference type="ARBA" id="ARBA00035100"/>
    </source>
</evidence>
<evidence type="ECO:0000256" key="12">
    <source>
        <dbReference type="PROSITE-ProRule" id="PRU00110"/>
    </source>
</evidence>
<evidence type="ECO:0000259" key="15">
    <source>
        <dbReference type="PROSITE" id="PS50851"/>
    </source>
</evidence>
<feature type="compositionally biased region" description="Basic and acidic residues" evidence="13">
    <location>
        <begin position="735"/>
        <end position="744"/>
    </location>
</feature>
<dbReference type="PROSITE" id="PS50109">
    <property type="entry name" value="HIS_KIN"/>
    <property type="match status" value="1"/>
</dbReference>
<feature type="modified residue" description="Phosphohistidine" evidence="12">
    <location>
        <position position="50"/>
    </location>
</feature>
<dbReference type="InterPro" id="IPR004105">
    <property type="entry name" value="CheA-like_dim"/>
</dbReference>
<dbReference type="InterPro" id="IPR036641">
    <property type="entry name" value="HPT_dom_sf"/>
</dbReference>
<dbReference type="GO" id="GO:0000155">
    <property type="term" value="F:phosphorelay sensor kinase activity"/>
    <property type="evidence" value="ECO:0007669"/>
    <property type="project" value="InterPro"/>
</dbReference>
<dbReference type="CDD" id="cd16916">
    <property type="entry name" value="HATPase_CheA-like"/>
    <property type="match status" value="1"/>
</dbReference>
<comment type="catalytic activity">
    <reaction evidence="1">
        <text>ATP + protein L-histidine = ADP + protein N-phospho-L-histidine.</text>
        <dbReference type="EC" id="2.7.13.3"/>
    </reaction>
</comment>
<dbReference type="GO" id="GO:0006935">
    <property type="term" value="P:chemotaxis"/>
    <property type="evidence" value="ECO:0007669"/>
    <property type="project" value="UniProtKB-KW"/>
</dbReference>
<sequence length="744" mass="81350">MLNGDQWTQLLQSFIDEARDLTQQAEQYLLLLDQTPDDEDAINALFRVMHTIKGSAGLFSLTPLVNFTHHLENLLMAVRDGEAKLSSALISLMLRCLDEIGSMVELIDVDSGALQVDVAHQNELVSALAKHGVHAAPIESQGLQASESLPRGQLEKVSRSSGDGTWHISLRFHAELLRNGFDPAAFLRYLARLGDINQLQVVDEALPSLVEMDPERCYLGLEIDLYSAASKTEIEDVFEFIHDFCTLRILPPDSVVNDYIQLIHELPENEERIGQILVASGLLTELELATGLALQQTQTTEPKPPIGTLLIDEGIVPPQAVNAALNKQQAARDKRSHESSQIRVAAHKLDELINLVGELVISAAGAQLRARSHGDEGCIESTQTVNQHVEQIREAALKLRMIEIGDTFSRFHRVVRDVSQQLGKEIRLEIRGAETELDKSVIDKLADPLTHLVRNAIDHGIESGEERQLAGKSREGLLRLNAYHESGMIVIEVGDDGAGLNTAKIREKAIARGLIDAQANLDEADIHALIFAAGFSTADSVSDLSGRGVGMDVVRSTIDALRGNIEIESRLGHGSTFRVRLPLTLAIIDGFLVSLGDENFVIPLDMVTECIEQDDAQLDGTYGYLNLRGKPLPCLSLAAHFCLPPSSSKRRNIVVVNHGRQQIGLIVDHLHGELQTVIKPLAPLFQHLQGIGGSTILGTGQVALILDIPSLFRDLQNHVEASAAESRMGQQRQDTSGKHGEISV</sequence>
<dbReference type="SMART" id="SM00387">
    <property type="entry name" value="HATPase_c"/>
    <property type="match status" value="1"/>
</dbReference>
<dbReference type="Gene3D" id="1.10.287.560">
    <property type="entry name" value="Histidine kinase CheA-like, homodimeric domain"/>
    <property type="match status" value="1"/>
</dbReference>
<dbReference type="Pfam" id="PF01584">
    <property type="entry name" value="CheW"/>
    <property type="match status" value="1"/>
</dbReference>
<feature type="domain" description="HPt" evidence="16">
    <location>
        <begin position="3"/>
        <end position="107"/>
    </location>
</feature>
<dbReference type="EMBL" id="RFLV01000002">
    <property type="protein sequence ID" value="TIH08630.1"/>
    <property type="molecule type" value="Genomic_DNA"/>
</dbReference>
<dbReference type="PROSITE" id="PS50851">
    <property type="entry name" value="CHEW"/>
    <property type="match status" value="1"/>
</dbReference>
<evidence type="ECO:0000313" key="17">
    <source>
        <dbReference type="EMBL" id="TIH08630.1"/>
    </source>
</evidence>
<dbReference type="SMART" id="SM01231">
    <property type="entry name" value="H-kinase_dim"/>
    <property type="match status" value="1"/>
</dbReference>
<keyword evidence="6" id="KW-0808">Transferase</keyword>
<evidence type="ECO:0000259" key="14">
    <source>
        <dbReference type="PROSITE" id="PS50109"/>
    </source>
</evidence>
<evidence type="ECO:0000256" key="6">
    <source>
        <dbReference type="ARBA" id="ARBA00022679"/>
    </source>
</evidence>
<dbReference type="SUPFAM" id="SSF55874">
    <property type="entry name" value="ATPase domain of HSP90 chaperone/DNA topoisomerase II/histidine kinase"/>
    <property type="match status" value="1"/>
</dbReference>
<dbReference type="Pfam" id="PF02518">
    <property type="entry name" value="HATPase_c"/>
    <property type="match status" value="1"/>
</dbReference>
<dbReference type="CDD" id="cd00088">
    <property type="entry name" value="HPT"/>
    <property type="match status" value="1"/>
</dbReference>
<dbReference type="Pfam" id="PF01627">
    <property type="entry name" value="Hpt"/>
    <property type="match status" value="1"/>
</dbReference>
<dbReference type="InterPro" id="IPR004358">
    <property type="entry name" value="Sig_transdc_His_kin-like_C"/>
</dbReference>
<keyword evidence="4" id="KW-0145">Chemotaxis</keyword>
<evidence type="ECO:0000259" key="16">
    <source>
        <dbReference type="PROSITE" id="PS50894"/>
    </source>
</evidence>
<proteinExistence type="predicted"/>
<keyword evidence="10" id="KW-0902">Two-component regulatory system</keyword>
<dbReference type="SUPFAM" id="SSF50341">
    <property type="entry name" value="CheW-like"/>
    <property type="match status" value="1"/>
</dbReference>
<dbReference type="InterPro" id="IPR002545">
    <property type="entry name" value="CheW-lke_dom"/>
</dbReference>
<dbReference type="RefSeq" id="WP_136665108.1">
    <property type="nucleotide sequence ID" value="NZ_RFLV01000002.1"/>
</dbReference>
<keyword evidence="9" id="KW-0067">ATP-binding</keyword>
<dbReference type="Pfam" id="PF02895">
    <property type="entry name" value="H-kinase_dim"/>
    <property type="match status" value="1"/>
</dbReference>
<keyword evidence="7" id="KW-0547">Nucleotide-binding</keyword>
<keyword evidence="8" id="KW-0418">Kinase</keyword>
<dbReference type="PANTHER" id="PTHR43395:SF10">
    <property type="entry name" value="CHEMOTAXIS PROTEIN CHEA"/>
    <property type="match status" value="1"/>
</dbReference>
<keyword evidence="5 12" id="KW-0597">Phosphoprotein</keyword>
<accession>A0A4T1ZW15</accession>
<dbReference type="Gene3D" id="2.30.30.40">
    <property type="entry name" value="SH3 Domains"/>
    <property type="match status" value="1"/>
</dbReference>
<keyword evidence="18" id="KW-1185">Reference proteome</keyword>
<dbReference type="InterPro" id="IPR037006">
    <property type="entry name" value="CheA-like_homodim_sf"/>
</dbReference>
<dbReference type="SUPFAM" id="SSF47226">
    <property type="entry name" value="Histidine-containing phosphotransfer domain, HPT domain"/>
    <property type="match status" value="1"/>
</dbReference>
<protein>
    <recommendedName>
        <fullName evidence="3">Chemotaxis protein CheA</fullName>
        <ecNumber evidence="2">2.7.13.3</ecNumber>
    </recommendedName>
</protein>
<dbReference type="InterPro" id="IPR003594">
    <property type="entry name" value="HATPase_dom"/>
</dbReference>
<dbReference type="OrthoDB" id="9803176at2"/>
<dbReference type="PANTHER" id="PTHR43395">
    <property type="entry name" value="SENSOR HISTIDINE KINASE CHEA"/>
    <property type="match status" value="1"/>
</dbReference>
<dbReference type="PROSITE" id="PS50894">
    <property type="entry name" value="HPT"/>
    <property type="match status" value="1"/>
</dbReference>
<evidence type="ECO:0000313" key="18">
    <source>
        <dbReference type="Proteomes" id="UP000307541"/>
    </source>
</evidence>
<name>A0A4T1ZW15_9PSED</name>
<feature type="domain" description="Histidine kinase" evidence="14">
    <location>
        <begin position="344"/>
        <end position="585"/>
    </location>
</feature>
<evidence type="ECO:0000256" key="7">
    <source>
        <dbReference type="ARBA" id="ARBA00022741"/>
    </source>
</evidence>
<evidence type="ECO:0000256" key="2">
    <source>
        <dbReference type="ARBA" id="ARBA00012438"/>
    </source>
</evidence>
<evidence type="ECO:0000256" key="3">
    <source>
        <dbReference type="ARBA" id="ARBA00021495"/>
    </source>
</evidence>
<dbReference type="InterPro" id="IPR036890">
    <property type="entry name" value="HATPase_C_sf"/>
</dbReference>
<reference evidence="17 18" key="1">
    <citation type="submission" date="2018-10" db="EMBL/GenBank/DDBJ databases">
        <title>Pseudomonas leptonychotis sp. nov., isolated from Weddell seals in Antarctica.</title>
        <authorList>
            <person name="Novakova D."/>
            <person name="Svec P."/>
            <person name="Kralova S."/>
            <person name="Kristofova L."/>
            <person name="Zeman M."/>
            <person name="Pantucek R."/>
            <person name="Maslanova I."/>
            <person name="Sedlacek I."/>
        </authorList>
    </citation>
    <scope>NUCLEOTIDE SEQUENCE [LARGE SCALE GENOMIC DNA]</scope>
    <source>
        <strain evidence="17 18">CCM 8849</strain>
    </source>
</reference>
<evidence type="ECO:0000256" key="5">
    <source>
        <dbReference type="ARBA" id="ARBA00022553"/>
    </source>
</evidence>
<evidence type="ECO:0000256" key="8">
    <source>
        <dbReference type="ARBA" id="ARBA00022777"/>
    </source>
</evidence>
<dbReference type="SMART" id="SM00260">
    <property type="entry name" value="CheW"/>
    <property type="match status" value="1"/>
</dbReference>
<dbReference type="SUPFAM" id="SSF47384">
    <property type="entry name" value="Homodimeric domain of signal transducing histidine kinase"/>
    <property type="match status" value="1"/>
</dbReference>
<dbReference type="InterPro" id="IPR051315">
    <property type="entry name" value="Bact_Chemotaxis_CheA"/>
</dbReference>
<dbReference type="Gene3D" id="1.20.120.160">
    <property type="entry name" value="HPT domain"/>
    <property type="match status" value="1"/>
</dbReference>
<evidence type="ECO:0000256" key="4">
    <source>
        <dbReference type="ARBA" id="ARBA00022500"/>
    </source>
</evidence>
<dbReference type="SMART" id="SM00073">
    <property type="entry name" value="HPT"/>
    <property type="match status" value="1"/>
</dbReference>
<dbReference type="Gene3D" id="3.30.565.10">
    <property type="entry name" value="Histidine kinase-like ATPase, C-terminal domain"/>
    <property type="match status" value="1"/>
</dbReference>
<dbReference type="FunFam" id="3.30.565.10:FF:000016">
    <property type="entry name" value="Chemotaxis protein CheA, putative"/>
    <property type="match status" value="1"/>
</dbReference>
<feature type="domain" description="CheW-like" evidence="15">
    <location>
        <begin position="587"/>
        <end position="717"/>
    </location>
</feature>
<dbReference type="InterPro" id="IPR036097">
    <property type="entry name" value="HisK_dim/P_sf"/>
</dbReference>
<comment type="function">
    <text evidence="11">Involved in the transmission of sensory signals from the chemoreceptors to the flagellar motors. CheA is autophosphorylated; it can transfer its phosphate group to either CheB or CheY.</text>
</comment>
<evidence type="ECO:0000256" key="13">
    <source>
        <dbReference type="SAM" id="MobiDB-lite"/>
    </source>
</evidence>
<dbReference type="InterPro" id="IPR036061">
    <property type="entry name" value="CheW-like_dom_sf"/>
</dbReference>
<dbReference type="InterPro" id="IPR008207">
    <property type="entry name" value="Sig_transdc_His_kin_Hpt_dom"/>
</dbReference>
<dbReference type="AlphaFoldDB" id="A0A4T1ZW15"/>
<comment type="caution">
    <text evidence="17">The sequence shown here is derived from an EMBL/GenBank/DDBJ whole genome shotgun (WGS) entry which is preliminary data.</text>
</comment>